<dbReference type="RefSeq" id="WP_186676015.1">
    <property type="nucleotide sequence ID" value="NZ_CP077093.1"/>
</dbReference>
<sequence>MTPLKAMNTRSVAESSAPLSHLYQRLLTLGDEPPIELSRVFLHQQLQEVEPAAQRLPTEFNQLMAWVEDHCAQVARQYADYLQARQQGGGRRYLSGRAHALYFLQAVAPTKRVDGAWLYGTLKHWQDYRYDGLITTYLEELGEGEVGLNHVALYRRLLAEEDCEGDLQLSDEHYRQGVIQLALGHAAESFMPEVLGYNLGYEQLPLHLLICAYELRELGIDPYYFTLHVTIDNVSSGHARKAVQAVTELAPIGLDADSYWQRVACGYQLNNLGLGTLEVIQSFDLEREVVAMLERKQRAGRYLHSDRCRFEGKTVNQWLEQTGCISSFLQALQDTGWIRRHENPQESRFWRLIEGRGAAMFGVFSGYEKQLLKDWISGRWQAPASPVRGGSVCRGATMEQQEDPETCALRQILKRYPPEQQIDVLLPWLSAPRHSRPAGLFAARHFMDLRARMR</sequence>
<evidence type="ECO:0000313" key="1">
    <source>
        <dbReference type="EMBL" id="QXI26321.1"/>
    </source>
</evidence>
<dbReference type="SMART" id="SM01236">
    <property type="entry name" value="Haem_oxygenase_2"/>
    <property type="match status" value="1"/>
</dbReference>
<evidence type="ECO:0000313" key="2">
    <source>
        <dbReference type="Proteomes" id="UP000634530"/>
    </source>
</evidence>
<dbReference type="Pfam" id="PF14518">
    <property type="entry name" value="Haem_oxygenas_2"/>
    <property type="match status" value="1"/>
</dbReference>
<keyword evidence="2" id="KW-1185">Reference proteome</keyword>
<gene>
    <name evidence="1" type="ORF">HU752_020505</name>
</gene>
<organism evidence="1 2">
    <name type="scientific">Pseudomonas vanderleydeniana</name>
    <dbReference type="NCBI Taxonomy" id="2745495"/>
    <lineage>
        <taxon>Bacteria</taxon>
        <taxon>Pseudomonadati</taxon>
        <taxon>Pseudomonadota</taxon>
        <taxon>Gammaproteobacteria</taxon>
        <taxon>Pseudomonadales</taxon>
        <taxon>Pseudomonadaceae</taxon>
        <taxon>Pseudomonas</taxon>
    </lineage>
</organism>
<dbReference type="AlphaFoldDB" id="A0A9E6TQA9"/>
<dbReference type="KEGG" id="pvw:HU752_020505"/>
<protein>
    <submittedName>
        <fullName evidence="1">Iron-containing redox enzyme family protein</fullName>
    </submittedName>
</protein>
<dbReference type="EMBL" id="CP077093">
    <property type="protein sequence ID" value="QXI26321.1"/>
    <property type="molecule type" value="Genomic_DNA"/>
</dbReference>
<reference evidence="1 2" key="2">
    <citation type="journal article" date="2021" name="Microorganisms">
        <title>The Ever-Expanding Pseudomonas Genus: Description of 43 New Species and Partition of the Pseudomonas putida Group.</title>
        <authorList>
            <person name="Girard L."/>
            <person name="Lood C."/>
            <person name="Hofte M."/>
            <person name="Vandamme P."/>
            <person name="Rokni-Zadeh H."/>
            <person name="van Noort V."/>
            <person name="Lavigne R."/>
            <person name="De Mot R."/>
        </authorList>
    </citation>
    <scope>NUCLEOTIDE SEQUENCE [LARGE SCALE GENOMIC DNA]</scope>
    <source>
        <strain evidence="1 2">RW8P3</strain>
    </source>
</reference>
<dbReference type="Proteomes" id="UP000634530">
    <property type="component" value="Chromosome"/>
</dbReference>
<proteinExistence type="predicted"/>
<accession>A0A9E6TQA9</accession>
<name>A0A9E6TQA9_9PSED</name>
<reference evidence="1 2" key="1">
    <citation type="journal article" date="2020" name="Microorganisms">
        <title>Reliable Identification of Environmental Pseudomonas Isolates Using the rpoD Gene.</title>
        <authorList>
            <consortium name="The Broad Institute Genome Sequencing Platform"/>
            <person name="Girard L."/>
            <person name="Lood C."/>
            <person name="Rokni-Zadeh H."/>
            <person name="van Noort V."/>
            <person name="Lavigne R."/>
            <person name="De Mot R."/>
        </authorList>
    </citation>
    <scope>NUCLEOTIDE SEQUENCE [LARGE SCALE GENOMIC DNA]</scope>
    <source>
        <strain evidence="1 2">RW8P3</strain>
    </source>
</reference>